<feature type="transmembrane region" description="Helical" evidence="6">
    <location>
        <begin position="249"/>
        <end position="269"/>
    </location>
</feature>
<feature type="transmembrane region" description="Helical" evidence="6">
    <location>
        <begin position="147"/>
        <end position="165"/>
    </location>
</feature>
<sequence length="314" mass="33158">MYADMLISALGQGIIYAPMALGIFIAFRILNTPDLTTDGSFVFGMAVCAMVTIAGHPIIGILAGIAAGMGAGLVTGFLQTTFKINPILSGILTMTGLYTVNYAVLGGQSNRYLQSMVINKSGVEAPVSSRTIYKMVSFSENGAVSELILSVIIVVILVVILAVFFKTRPGLALRATGDNEEMVRTSSINANLTRRMGIMLANGLVALSGAMLCQQQRYADLGNGNGMLVVGLASVIIGQAIFGKRGVTLSVISAVVGSVLYRIILQAAYQIDMPSYTVKLISALIVAISLTLPLVKEKIDAGKMRRSGEGRVNR</sequence>
<dbReference type="CDD" id="cd06574">
    <property type="entry name" value="TM_PBP1_branched-chain-AA_like"/>
    <property type="match status" value="1"/>
</dbReference>
<accession>V7I8T9</accession>
<keyword evidence="8" id="KW-1185">Reference proteome</keyword>
<keyword evidence="4 6" id="KW-1133">Transmembrane helix</keyword>
<keyword evidence="2" id="KW-1003">Cell membrane</keyword>
<dbReference type="PANTHER" id="PTHR32196:SF69">
    <property type="entry name" value="BRANCHED-CHAIN AMINO ACID TRANSPORT SYSTEM, PERMEASE PROTEIN"/>
    <property type="match status" value="1"/>
</dbReference>
<gene>
    <name evidence="7" type="ORF">T472_0206430</name>
</gene>
<evidence type="ECO:0000256" key="1">
    <source>
        <dbReference type="ARBA" id="ARBA00004651"/>
    </source>
</evidence>
<keyword evidence="3 6" id="KW-0812">Transmembrane</keyword>
<evidence type="ECO:0000256" key="5">
    <source>
        <dbReference type="ARBA" id="ARBA00023136"/>
    </source>
</evidence>
<dbReference type="InterPro" id="IPR001851">
    <property type="entry name" value="ABC_transp_permease"/>
</dbReference>
<dbReference type="EMBL" id="AXUN02000113">
    <property type="protein sequence ID" value="ETA81437.1"/>
    <property type="molecule type" value="Genomic_DNA"/>
</dbReference>
<evidence type="ECO:0000313" key="7">
    <source>
        <dbReference type="EMBL" id="ETA81437.1"/>
    </source>
</evidence>
<dbReference type="GO" id="GO:0005886">
    <property type="term" value="C:plasma membrane"/>
    <property type="evidence" value="ECO:0007669"/>
    <property type="project" value="UniProtKB-SubCell"/>
</dbReference>
<dbReference type="AlphaFoldDB" id="V7I8T9"/>
<feature type="transmembrane region" description="Helical" evidence="6">
    <location>
        <begin position="7"/>
        <end position="29"/>
    </location>
</feature>
<evidence type="ECO:0000313" key="8">
    <source>
        <dbReference type="Proteomes" id="UP000017747"/>
    </source>
</evidence>
<feature type="transmembrane region" description="Helical" evidence="6">
    <location>
        <begin position="224"/>
        <end position="242"/>
    </location>
</feature>
<feature type="transmembrane region" description="Helical" evidence="6">
    <location>
        <begin position="41"/>
        <end position="74"/>
    </location>
</feature>
<proteinExistence type="predicted"/>
<evidence type="ECO:0000256" key="2">
    <source>
        <dbReference type="ARBA" id="ARBA00022475"/>
    </source>
</evidence>
<dbReference type="OrthoDB" id="9778389at2"/>
<reference evidence="7 8" key="1">
    <citation type="journal article" date="2014" name="Genome Announc.">
        <title>Genome Sequence of Youngiibacter fragilis, the Type Strain of the Genus Youngiibacter.</title>
        <authorList>
            <person name="Wawrik C.B."/>
            <person name="Callaghan A.V."/>
            <person name="Stamps B.W."/>
            <person name="Wawrik B."/>
        </authorList>
    </citation>
    <scope>NUCLEOTIDE SEQUENCE [LARGE SCALE GENOMIC DNA]</scope>
    <source>
        <strain evidence="7 8">232.1</strain>
    </source>
</reference>
<evidence type="ECO:0000256" key="6">
    <source>
        <dbReference type="SAM" id="Phobius"/>
    </source>
</evidence>
<dbReference type="PATRIC" id="fig|994573.3.peg.1201"/>
<feature type="transmembrane region" description="Helical" evidence="6">
    <location>
        <begin position="275"/>
        <end position="295"/>
    </location>
</feature>
<feature type="transmembrane region" description="Helical" evidence="6">
    <location>
        <begin position="86"/>
        <end position="105"/>
    </location>
</feature>
<dbReference type="eggNOG" id="COG4120">
    <property type="taxonomic scope" value="Bacteria"/>
</dbReference>
<comment type="caution">
    <text evidence="7">The sequence shown here is derived from an EMBL/GenBank/DDBJ whole genome shotgun (WGS) entry which is preliminary data.</text>
</comment>
<protein>
    <submittedName>
        <fullName evidence="7">ABC transporter permease</fullName>
    </submittedName>
</protein>
<dbReference type="GO" id="GO:0022857">
    <property type="term" value="F:transmembrane transporter activity"/>
    <property type="evidence" value="ECO:0007669"/>
    <property type="project" value="InterPro"/>
</dbReference>
<organism evidence="7 8">
    <name type="scientific">Youngiibacter fragilis 232.1</name>
    <dbReference type="NCBI Taxonomy" id="994573"/>
    <lineage>
        <taxon>Bacteria</taxon>
        <taxon>Bacillati</taxon>
        <taxon>Bacillota</taxon>
        <taxon>Clostridia</taxon>
        <taxon>Eubacteriales</taxon>
        <taxon>Clostridiaceae</taxon>
        <taxon>Youngiibacter</taxon>
    </lineage>
</organism>
<keyword evidence="5 6" id="KW-0472">Membrane</keyword>
<name>V7I8T9_9CLOT</name>
<dbReference type="PANTHER" id="PTHR32196">
    <property type="entry name" value="ABC TRANSPORTER PERMEASE PROTEIN YPHD-RELATED-RELATED"/>
    <property type="match status" value="1"/>
</dbReference>
<dbReference type="Pfam" id="PF02653">
    <property type="entry name" value="BPD_transp_2"/>
    <property type="match status" value="1"/>
</dbReference>
<comment type="subcellular location">
    <subcellularLocation>
        <location evidence="1">Cell membrane</location>
        <topology evidence="1">Multi-pass membrane protein</topology>
    </subcellularLocation>
</comment>
<evidence type="ECO:0000256" key="4">
    <source>
        <dbReference type="ARBA" id="ARBA00022989"/>
    </source>
</evidence>
<dbReference type="STRING" id="994573.T472_0206430"/>
<dbReference type="Proteomes" id="UP000017747">
    <property type="component" value="Unassembled WGS sequence"/>
</dbReference>
<evidence type="ECO:0000256" key="3">
    <source>
        <dbReference type="ARBA" id="ARBA00022692"/>
    </source>
</evidence>